<dbReference type="Pfam" id="PF12704">
    <property type="entry name" value="MacB_PCD"/>
    <property type="match status" value="2"/>
</dbReference>
<keyword evidence="5 6" id="KW-0472">Membrane</keyword>
<dbReference type="InterPro" id="IPR003838">
    <property type="entry name" value="ABC3_permease_C"/>
</dbReference>
<feature type="transmembrane region" description="Helical" evidence="6">
    <location>
        <begin position="6"/>
        <end position="27"/>
    </location>
</feature>
<feature type="domain" description="ABC3 transporter permease C-terminal" evidence="7">
    <location>
        <begin position="311"/>
        <end position="422"/>
    </location>
</feature>
<evidence type="ECO:0000313" key="10">
    <source>
        <dbReference type="Proteomes" id="UP001449657"/>
    </source>
</evidence>
<comment type="subcellular location">
    <subcellularLocation>
        <location evidence="1">Cell membrane</location>
        <topology evidence="1">Multi-pass membrane protein</topology>
    </subcellularLocation>
</comment>
<evidence type="ECO:0000256" key="6">
    <source>
        <dbReference type="SAM" id="Phobius"/>
    </source>
</evidence>
<dbReference type="Pfam" id="PF02687">
    <property type="entry name" value="FtsX"/>
    <property type="match status" value="2"/>
</dbReference>
<dbReference type="PANTHER" id="PTHR30572">
    <property type="entry name" value="MEMBRANE COMPONENT OF TRANSPORTER-RELATED"/>
    <property type="match status" value="1"/>
</dbReference>
<feature type="domain" description="MacB-like periplasmic core" evidence="8">
    <location>
        <begin position="48"/>
        <end position="266"/>
    </location>
</feature>
<organism evidence="9 10">
    <name type="scientific">Chitinophaga caseinilytica</name>
    <dbReference type="NCBI Taxonomy" id="2267521"/>
    <lineage>
        <taxon>Bacteria</taxon>
        <taxon>Pseudomonadati</taxon>
        <taxon>Bacteroidota</taxon>
        <taxon>Chitinophagia</taxon>
        <taxon>Chitinophagales</taxon>
        <taxon>Chitinophagaceae</taxon>
        <taxon>Chitinophaga</taxon>
    </lineage>
</organism>
<protein>
    <submittedName>
        <fullName evidence="9">ABC transporter permease</fullName>
    </submittedName>
</protein>
<feature type="transmembrane region" description="Helical" evidence="6">
    <location>
        <begin position="399"/>
        <end position="421"/>
    </location>
</feature>
<proteinExistence type="predicted"/>
<feature type="transmembrane region" description="Helical" evidence="6">
    <location>
        <begin position="733"/>
        <end position="759"/>
    </location>
</feature>
<keyword evidence="2" id="KW-1003">Cell membrane</keyword>
<feature type="transmembrane region" description="Helical" evidence="6">
    <location>
        <begin position="774"/>
        <end position="792"/>
    </location>
</feature>
<feature type="transmembrane region" description="Helical" evidence="6">
    <location>
        <begin position="691"/>
        <end position="712"/>
    </location>
</feature>
<dbReference type="RefSeq" id="WP_341839011.1">
    <property type="nucleotide sequence ID" value="NZ_CP150096.1"/>
</dbReference>
<accession>A0ABZ2YWF3</accession>
<keyword evidence="3 6" id="KW-0812">Transmembrane</keyword>
<evidence type="ECO:0000313" key="9">
    <source>
        <dbReference type="EMBL" id="WZN44221.1"/>
    </source>
</evidence>
<dbReference type="Proteomes" id="UP001449657">
    <property type="component" value="Chromosome"/>
</dbReference>
<evidence type="ECO:0000256" key="5">
    <source>
        <dbReference type="ARBA" id="ARBA00023136"/>
    </source>
</evidence>
<dbReference type="EMBL" id="CP150096">
    <property type="protein sequence ID" value="WZN44221.1"/>
    <property type="molecule type" value="Genomic_DNA"/>
</dbReference>
<feature type="transmembrane region" description="Helical" evidence="6">
    <location>
        <begin position="305"/>
        <end position="327"/>
    </location>
</feature>
<feature type="transmembrane region" description="Helical" evidence="6">
    <location>
        <begin position="47"/>
        <end position="69"/>
    </location>
</feature>
<evidence type="ECO:0000256" key="3">
    <source>
        <dbReference type="ARBA" id="ARBA00022692"/>
    </source>
</evidence>
<dbReference type="InterPro" id="IPR050250">
    <property type="entry name" value="Macrolide_Exporter_MacB"/>
</dbReference>
<gene>
    <name evidence="9" type="ORF">WJU22_15080</name>
</gene>
<name>A0ABZ2YWF3_9BACT</name>
<evidence type="ECO:0000259" key="7">
    <source>
        <dbReference type="Pfam" id="PF02687"/>
    </source>
</evidence>
<feature type="transmembrane region" description="Helical" evidence="6">
    <location>
        <begin position="442"/>
        <end position="467"/>
    </location>
</feature>
<keyword evidence="10" id="KW-1185">Reference proteome</keyword>
<dbReference type="PANTHER" id="PTHR30572:SF18">
    <property type="entry name" value="ABC-TYPE MACROLIDE FAMILY EXPORT SYSTEM PERMEASE COMPONENT 2"/>
    <property type="match status" value="1"/>
</dbReference>
<evidence type="ECO:0000259" key="8">
    <source>
        <dbReference type="Pfam" id="PF12704"/>
    </source>
</evidence>
<dbReference type="InterPro" id="IPR025857">
    <property type="entry name" value="MacB_PCD"/>
</dbReference>
<keyword evidence="4 6" id="KW-1133">Transmembrane helix</keyword>
<evidence type="ECO:0000256" key="1">
    <source>
        <dbReference type="ARBA" id="ARBA00004651"/>
    </source>
</evidence>
<reference evidence="9 10" key="1">
    <citation type="submission" date="2024-03" db="EMBL/GenBank/DDBJ databases">
        <title>Chitinophaga caseinilytica sp. nov., a casein hydrolysing bacterium isolated from forest soil.</title>
        <authorList>
            <person name="Lee D.S."/>
            <person name="Han D.M."/>
            <person name="Baek J.H."/>
            <person name="Choi D.G."/>
            <person name="Jeon J.H."/>
            <person name="Jeon C.O."/>
        </authorList>
    </citation>
    <scope>NUCLEOTIDE SEQUENCE [LARGE SCALE GENOMIC DNA]</scope>
    <source>
        <strain evidence="9 10">KACC 19118</strain>
    </source>
</reference>
<feature type="domain" description="MacB-like periplasmic core" evidence="8">
    <location>
        <begin position="456"/>
        <end position="654"/>
    </location>
</feature>
<feature type="domain" description="ABC3 transporter permease C-terminal" evidence="7">
    <location>
        <begin position="692"/>
        <end position="804"/>
    </location>
</feature>
<evidence type="ECO:0000256" key="2">
    <source>
        <dbReference type="ARBA" id="ARBA00022475"/>
    </source>
</evidence>
<evidence type="ECO:0000256" key="4">
    <source>
        <dbReference type="ARBA" id="ARBA00022989"/>
    </source>
</evidence>
<sequence length="810" mass="90430">MISESAMVAGLIAGTGIVPIDSTNISLMFRHSLLLIFRNFKKFRTTFLINLIGLSSGLACAMLICLWVMDEWRMDKNFPHDARILHVLGNHHQTAGIKTSLHTPGVLAEALKQDFPEVEYAVATRPPGTMPKFTIGTGTESFKARHLFASQDYFRIFPFPLADGNPEKALSGKESILLSESMARKMFHTTEGLIGKPVTWQQKRQFTISGIFRDLPPNVSEPYDYILSYDIFLKEFNVHWDNHNAMTFVMLKPGADVGAFNKKIADYINTKIDFTSVKLSTQRHSENYLYGNFTNGVQDGGRIEYVRLFSLVAIFILLIASINFMNLSTARASRRMKEVGVKKAIGAGKGSLIFQYLGESVLISFISFIVALAAVYLLLPFFNTVTAKQLTLFADMRLIGFFAVLTLATGLLAGSYPALYLSGFRPVAILKGNFTSSLRELWVRKGLVVFQFSISIVLILAVIVVFMQLRYVQNKNMGYDRENVVYFFKEGPMKEESRLFMQRLRELPGVVNASNATGNVTTHWGTTTGVEWPGKDKDANIEFGCQSIDVGFIETMGLQMAQGRSYSADFPSDSSGLIINEAAVAVMGLSDPVGKEVTFWGDKCKIIGVVKNFHFKSVHKAMSPWLYYFRPDQASAVVARLRPENTKETVARIESLIREMNPGSVPELKFMDEDFQAVYQTESRVGVLSRYFAGIAILISCLGLFGLAAFSAERRMKEISIRKVLGGSGAHIIYLLSADFTKLVLVAICVALPIGYWIASNWLDTFAYRIELQWWYFVVAGMFALAIAWLTVGSQAVKAARTNPVRHLKD</sequence>
<feature type="transmembrane region" description="Helical" evidence="6">
    <location>
        <begin position="361"/>
        <end position="379"/>
    </location>
</feature>